<evidence type="ECO:0000256" key="3">
    <source>
        <dbReference type="ARBA" id="ARBA00023163"/>
    </source>
</evidence>
<dbReference type="Gene3D" id="1.10.10.10">
    <property type="entry name" value="Winged helix-like DNA-binding domain superfamily/Winged helix DNA-binding domain"/>
    <property type="match status" value="1"/>
</dbReference>
<dbReference type="FunFam" id="1.10.10.10:FF:000079">
    <property type="entry name" value="GntR family transcriptional regulator"/>
    <property type="match status" value="1"/>
</dbReference>
<dbReference type="AlphaFoldDB" id="A0A931F8N8"/>
<dbReference type="SMART" id="SM00345">
    <property type="entry name" value="HTH_GNTR"/>
    <property type="match status" value="1"/>
</dbReference>
<dbReference type="PROSITE" id="PS50949">
    <property type="entry name" value="HTH_GNTR"/>
    <property type="match status" value="1"/>
</dbReference>
<dbReference type="Proteomes" id="UP000621436">
    <property type="component" value="Unassembled WGS sequence"/>
</dbReference>
<dbReference type="SUPFAM" id="SSF46785">
    <property type="entry name" value="Winged helix' DNA-binding domain"/>
    <property type="match status" value="1"/>
</dbReference>
<evidence type="ECO:0000256" key="1">
    <source>
        <dbReference type="ARBA" id="ARBA00023015"/>
    </source>
</evidence>
<dbReference type="GO" id="GO:0003677">
    <property type="term" value="F:DNA binding"/>
    <property type="evidence" value="ECO:0007669"/>
    <property type="project" value="UniProtKB-KW"/>
</dbReference>
<dbReference type="Pfam" id="PF07702">
    <property type="entry name" value="UTRA"/>
    <property type="match status" value="1"/>
</dbReference>
<dbReference type="RefSeq" id="WP_270452207.1">
    <property type="nucleotide sequence ID" value="NZ_JADPIE010000001.1"/>
</dbReference>
<dbReference type="CDD" id="cd07377">
    <property type="entry name" value="WHTH_GntR"/>
    <property type="match status" value="1"/>
</dbReference>
<protein>
    <submittedName>
        <fullName evidence="5">GntR family transcriptional regulator</fullName>
    </submittedName>
</protein>
<accession>A0A931F8N8</accession>
<dbReference type="SUPFAM" id="SSF64288">
    <property type="entry name" value="Chorismate lyase-like"/>
    <property type="match status" value="1"/>
</dbReference>
<dbReference type="Gene3D" id="3.40.1410.10">
    <property type="entry name" value="Chorismate lyase-like"/>
    <property type="match status" value="1"/>
</dbReference>
<dbReference type="InterPro" id="IPR050679">
    <property type="entry name" value="Bact_HTH_transcr_reg"/>
</dbReference>
<dbReference type="InterPro" id="IPR000524">
    <property type="entry name" value="Tscrpt_reg_HTH_GntR"/>
</dbReference>
<keyword evidence="2" id="KW-0238">DNA-binding</keyword>
<dbReference type="PRINTS" id="PR00035">
    <property type="entry name" value="HTHGNTR"/>
</dbReference>
<dbReference type="GO" id="GO:0003700">
    <property type="term" value="F:DNA-binding transcription factor activity"/>
    <property type="evidence" value="ECO:0007669"/>
    <property type="project" value="InterPro"/>
</dbReference>
<comment type="caution">
    <text evidence="5">The sequence shown here is derived from an EMBL/GenBank/DDBJ whole genome shotgun (WGS) entry which is preliminary data.</text>
</comment>
<evidence type="ECO:0000259" key="4">
    <source>
        <dbReference type="PROSITE" id="PS50949"/>
    </source>
</evidence>
<dbReference type="PANTHER" id="PTHR44846:SF1">
    <property type="entry name" value="MANNOSYL-D-GLYCERATE TRANSPORT_METABOLISM SYSTEM REPRESSOR MNGR-RELATED"/>
    <property type="match status" value="1"/>
</dbReference>
<evidence type="ECO:0000313" key="6">
    <source>
        <dbReference type="Proteomes" id="UP000621436"/>
    </source>
</evidence>
<dbReference type="PANTHER" id="PTHR44846">
    <property type="entry name" value="MANNOSYL-D-GLYCERATE TRANSPORT/METABOLISM SYSTEM REPRESSOR MNGR-RELATED"/>
    <property type="match status" value="1"/>
</dbReference>
<dbReference type="SMART" id="SM00866">
    <property type="entry name" value="UTRA"/>
    <property type="match status" value="1"/>
</dbReference>
<organism evidence="5 6">
    <name type="scientific">Halonatronomonas betaini</name>
    <dbReference type="NCBI Taxonomy" id="2778430"/>
    <lineage>
        <taxon>Bacteria</taxon>
        <taxon>Bacillati</taxon>
        <taxon>Bacillota</taxon>
        <taxon>Clostridia</taxon>
        <taxon>Halanaerobiales</taxon>
        <taxon>Halarsenatibacteraceae</taxon>
        <taxon>Halonatronomonas</taxon>
    </lineage>
</organism>
<gene>
    <name evidence="5" type="ORF">I0Q91_00625</name>
</gene>
<keyword evidence="3" id="KW-0804">Transcription</keyword>
<proteinExistence type="predicted"/>
<dbReference type="Pfam" id="PF00392">
    <property type="entry name" value="GntR"/>
    <property type="match status" value="1"/>
</dbReference>
<evidence type="ECO:0000313" key="5">
    <source>
        <dbReference type="EMBL" id="MBF8435569.1"/>
    </source>
</evidence>
<sequence length="251" mass="28821">MDLIDNKLDKDTPVPLYYQLKNIIKEQIEKGYLKPGDTVPPERILAESYDVSRPTIRKALSELVNEGLLNREKGKGTFVSEPKFEFSFVQKLMTFYDDMVTKGFKPKTNVITKELKEADRDLAEKLSISVGDKYIYIKRVRSIKGEPIVIVENHIPYHLCEDIISINLSDKSLYNSMYEKCGLENYRAEMSIAPALANHYDSKLLEIDAGSPIHHIKTISYTKDNIPMDYFESRFRGDRGEIKVNLCDNGI</sequence>
<dbReference type="InterPro" id="IPR036388">
    <property type="entry name" value="WH-like_DNA-bd_sf"/>
</dbReference>
<name>A0A931F8N8_9FIRM</name>
<keyword evidence="1" id="KW-0805">Transcription regulation</keyword>
<keyword evidence="6" id="KW-1185">Reference proteome</keyword>
<evidence type="ECO:0000256" key="2">
    <source>
        <dbReference type="ARBA" id="ARBA00023125"/>
    </source>
</evidence>
<dbReference type="EMBL" id="JADPIE010000001">
    <property type="protein sequence ID" value="MBF8435569.1"/>
    <property type="molecule type" value="Genomic_DNA"/>
</dbReference>
<dbReference type="InterPro" id="IPR011663">
    <property type="entry name" value="UTRA"/>
</dbReference>
<dbReference type="GO" id="GO:0045892">
    <property type="term" value="P:negative regulation of DNA-templated transcription"/>
    <property type="evidence" value="ECO:0007669"/>
    <property type="project" value="TreeGrafter"/>
</dbReference>
<reference evidence="5" key="1">
    <citation type="submission" date="2020-11" db="EMBL/GenBank/DDBJ databases">
        <title>Halonatronomonas betainensis gen. nov., sp. nov. a novel haloalkaliphilic representative of the family Halanaerobiacae capable of betaine degradation.</title>
        <authorList>
            <person name="Boltyanskaya Y."/>
            <person name="Kevbrin V."/>
            <person name="Detkova E."/>
            <person name="Grouzdev D.S."/>
            <person name="Koziaeva V."/>
            <person name="Zhilina T."/>
        </authorList>
    </citation>
    <scope>NUCLEOTIDE SEQUENCE</scope>
    <source>
        <strain evidence="5">Z-7014</strain>
    </source>
</reference>
<dbReference type="InterPro" id="IPR036390">
    <property type="entry name" value="WH_DNA-bd_sf"/>
</dbReference>
<dbReference type="InterPro" id="IPR028978">
    <property type="entry name" value="Chorismate_lyase_/UTRA_dom_sf"/>
</dbReference>
<feature type="domain" description="HTH gntR-type" evidence="4">
    <location>
        <begin position="14"/>
        <end position="82"/>
    </location>
</feature>